<evidence type="ECO:0000313" key="2">
    <source>
        <dbReference type="Proteomes" id="UP000054630"/>
    </source>
</evidence>
<reference evidence="1 2" key="1">
    <citation type="submission" date="2015-01" db="EMBL/GenBank/DDBJ databases">
        <title>Evolution of Trichinella species and genotypes.</title>
        <authorList>
            <person name="Korhonen P.K."/>
            <person name="Edoardo P."/>
            <person name="Giuseppe L.R."/>
            <person name="Gasser R.B."/>
        </authorList>
    </citation>
    <scope>NUCLEOTIDE SEQUENCE [LARGE SCALE GENOMIC DNA]</scope>
    <source>
        <strain evidence="1">ISS37</strain>
    </source>
</reference>
<keyword evidence="2" id="KW-1185">Reference proteome</keyword>
<dbReference type="AlphaFoldDB" id="A0A0V0SJU9"/>
<comment type="caution">
    <text evidence="1">The sequence shown here is derived from an EMBL/GenBank/DDBJ whole genome shotgun (WGS) entry which is preliminary data.</text>
</comment>
<evidence type="ECO:0000313" key="1">
    <source>
        <dbReference type="EMBL" id="KRX27136.1"/>
    </source>
</evidence>
<name>A0A0V0SJU9_9BILA</name>
<protein>
    <submittedName>
        <fullName evidence="1">Uncharacterized protein</fullName>
    </submittedName>
</protein>
<gene>
    <name evidence="1" type="ORF">T07_11843</name>
</gene>
<proteinExistence type="predicted"/>
<organism evidence="1 2">
    <name type="scientific">Trichinella nelsoni</name>
    <dbReference type="NCBI Taxonomy" id="6336"/>
    <lineage>
        <taxon>Eukaryota</taxon>
        <taxon>Metazoa</taxon>
        <taxon>Ecdysozoa</taxon>
        <taxon>Nematoda</taxon>
        <taxon>Enoplea</taxon>
        <taxon>Dorylaimia</taxon>
        <taxon>Trichinellida</taxon>
        <taxon>Trichinellidae</taxon>
        <taxon>Trichinella</taxon>
    </lineage>
</organism>
<accession>A0A0V0SJU9</accession>
<sequence length="60" mass="6578">MTATSIRMASSSVSQSNNLVPDLPLKMFSIYASVLQFEHVLDVEEHPGLICLLGLSNEEN</sequence>
<dbReference type="Proteomes" id="UP000054630">
    <property type="component" value="Unassembled WGS sequence"/>
</dbReference>
<dbReference type="EMBL" id="JYDL01000004">
    <property type="protein sequence ID" value="KRX27136.1"/>
    <property type="molecule type" value="Genomic_DNA"/>
</dbReference>